<dbReference type="Pfam" id="PF13673">
    <property type="entry name" value="Acetyltransf_10"/>
    <property type="match status" value="1"/>
</dbReference>
<evidence type="ECO:0000313" key="4">
    <source>
        <dbReference type="EMBL" id="HIT40164.1"/>
    </source>
</evidence>
<protein>
    <submittedName>
        <fullName evidence="4">GNAT family N-acetyltransferase</fullName>
    </submittedName>
</protein>
<reference evidence="4" key="2">
    <citation type="journal article" date="2021" name="PeerJ">
        <title>Extensive microbial diversity within the chicken gut microbiome revealed by metagenomics and culture.</title>
        <authorList>
            <person name="Gilroy R."/>
            <person name="Ravi A."/>
            <person name="Getino M."/>
            <person name="Pursley I."/>
            <person name="Horton D.L."/>
            <person name="Alikhan N.F."/>
            <person name="Baker D."/>
            <person name="Gharbi K."/>
            <person name="Hall N."/>
            <person name="Watson M."/>
            <person name="Adriaenssens E.M."/>
            <person name="Foster-Nyarko E."/>
            <person name="Jarju S."/>
            <person name="Secka A."/>
            <person name="Antonio M."/>
            <person name="Oren A."/>
            <person name="Chaudhuri R.R."/>
            <person name="La Ragione R."/>
            <person name="Hildebrand F."/>
            <person name="Pallen M.J."/>
        </authorList>
    </citation>
    <scope>NUCLEOTIDE SEQUENCE</scope>
    <source>
        <strain evidence="4">21143</strain>
    </source>
</reference>
<dbReference type="InterPro" id="IPR000182">
    <property type="entry name" value="GNAT_dom"/>
</dbReference>
<sequence length="134" mass="15397">MAIEYKDTKDFTAEELKRLFLSVKWSSGAYPERLVVALRNSDTVFSAWDGDRLIGLINVLDDSIMTAYIHYLLVDPEYQGQGIGKELTRMTLEKYKEYLRILLISYEDGVAFYESLGFKTGHGKYPMFVTTLTT</sequence>
<feature type="domain" description="N-acetyltransferase" evidence="3">
    <location>
        <begin position="6"/>
        <end position="134"/>
    </location>
</feature>
<gene>
    <name evidence="4" type="ORF">IAD06_09050</name>
</gene>
<dbReference type="CDD" id="cd04301">
    <property type="entry name" value="NAT_SF"/>
    <property type="match status" value="1"/>
</dbReference>
<keyword evidence="2" id="KW-0012">Acyltransferase</keyword>
<organism evidence="4 5">
    <name type="scientific">Candidatus Caccoplasma intestinavium</name>
    <dbReference type="NCBI Taxonomy" id="2840716"/>
    <lineage>
        <taxon>Bacteria</taxon>
        <taxon>Pseudomonadati</taxon>
        <taxon>Bacteroidota</taxon>
        <taxon>Bacteroidia</taxon>
        <taxon>Bacteroidales</taxon>
        <taxon>Bacteroidaceae</taxon>
        <taxon>Bacteroidaceae incertae sedis</taxon>
        <taxon>Candidatus Caccoplasma</taxon>
    </lineage>
</organism>
<dbReference type="PANTHER" id="PTHR43626">
    <property type="entry name" value="ACYL-COA N-ACYLTRANSFERASE"/>
    <property type="match status" value="1"/>
</dbReference>
<dbReference type="Gene3D" id="3.40.630.30">
    <property type="match status" value="1"/>
</dbReference>
<dbReference type="Proteomes" id="UP000886722">
    <property type="component" value="Unassembled WGS sequence"/>
</dbReference>
<dbReference type="GO" id="GO:0005737">
    <property type="term" value="C:cytoplasm"/>
    <property type="evidence" value="ECO:0007669"/>
    <property type="project" value="TreeGrafter"/>
</dbReference>
<dbReference type="InterPro" id="IPR016181">
    <property type="entry name" value="Acyl_CoA_acyltransferase"/>
</dbReference>
<evidence type="ECO:0000313" key="5">
    <source>
        <dbReference type="Proteomes" id="UP000886722"/>
    </source>
</evidence>
<name>A0A9D1KDV2_9BACT</name>
<dbReference type="EMBL" id="DVKT01000067">
    <property type="protein sequence ID" value="HIT40164.1"/>
    <property type="molecule type" value="Genomic_DNA"/>
</dbReference>
<dbReference type="GO" id="GO:0008080">
    <property type="term" value="F:N-acetyltransferase activity"/>
    <property type="evidence" value="ECO:0007669"/>
    <property type="project" value="InterPro"/>
</dbReference>
<dbReference type="PANTHER" id="PTHR43626:SF4">
    <property type="entry name" value="GCN5-RELATED N-ACETYLTRANSFERASE 2, CHLOROPLASTIC"/>
    <property type="match status" value="1"/>
</dbReference>
<comment type="caution">
    <text evidence="4">The sequence shown here is derived from an EMBL/GenBank/DDBJ whole genome shotgun (WGS) entry which is preliminary data.</text>
</comment>
<keyword evidence="1" id="KW-0808">Transferase</keyword>
<reference evidence="4" key="1">
    <citation type="submission" date="2020-10" db="EMBL/GenBank/DDBJ databases">
        <authorList>
            <person name="Gilroy R."/>
        </authorList>
    </citation>
    <scope>NUCLEOTIDE SEQUENCE</scope>
    <source>
        <strain evidence="4">21143</strain>
    </source>
</reference>
<evidence type="ECO:0000259" key="3">
    <source>
        <dbReference type="PROSITE" id="PS51186"/>
    </source>
</evidence>
<proteinExistence type="predicted"/>
<evidence type="ECO:0000256" key="1">
    <source>
        <dbReference type="ARBA" id="ARBA00022679"/>
    </source>
</evidence>
<dbReference type="InterPro" id="IPR045039">
    <property type="entry name" value="NSI-like"/>
</dbReference>
<dbReference type="AlphaFoldDB" id="A0A9D1KDV2"/>
<dbReference type="PROSITE" id="PS51186">
    <property type="entry name" value="GNAT"/>
    <property type="match status" value="1"/>
</dbReference>
<dbReference type="SUPFAM" id="SSF55729">
    <property type="entry name" value="Acyl-CoA N-acyltransferases (Nat)"/>
    <property type="match status" value="1"/>
</dbReference>
<accession>A0A9D1KDV2</accession>
<evidence type="ECO:0000256" key="2">
    <source>
        <dbReference type="ARBA" id="ARBA00023315"/>
    </source>
</evidence>